<evidence type="ECO:0000256" key="3">
    <source>
        <dbReference type="SAM" id="Phobius"/>
    </source>
</evidence>
<dbReference type="RefSeq" id="WP_188321987.1">
    <property type="nucleotide sequence ID" value="NZ_CP060203.1"/>
</dbReference>
<organism evidence="5 6">
    <name type="scientific">Chryseobacterium manosquense</name>
    <dbReference type="NCBI Taxonomy" id="2754694"/>
    <lineage>
        <taxon>Bacteria</taxon>
        <taxon>Pseudomonadati</taxon>
        <taxon>Bacteroidota</taxon>
        <taxon>Flavobacteriia</taxon>
        <taxon>Flavobacteriales</taxon>
        <taxon>Weeksellaceae</taxon>
        <taxon>Chryseobacterium group</taxon>
        <taxon>Chryseobacterium</taxon>
    </lineage>
</organism>
<evidence type="ECO:0000313" key="5">
    <source>
        <dbReference type="EMBL" id="QNS42430.1"/>
    </source>
</evidence>
<proteinExistence type="predicted"/>
<feature type="compositionally biased region" description="Polar residues" evidence="2">
    <location>
        <begin position="358"/>
        <end position="368"/>
    </location>
</feature>
<feature type="region of interest" description="Disordered" evidence="2">
    <location>
        <begin position="351"/>
        <end position="384"/>
    </location>
</feature>
<dbReference type="EMBL" id="CP060203">
    <property type="protein sequence ID" value="QNS42430.1"/>
    <property type="molecule type" value="Genomic_DNA"/>
</dbReference>
<dbReference type="InterPro" id="IPR025645">
    <property type="entry name" value="DUF4349"/>
</dbReference>
<gene>
    <name evidence="5" type="ORF">H0S70_05510</name>
</gene>
<dbReference type="Pfam" id="PF14257">
    <property type="entry name" value="DUF4349"/>
    <property type="match status" value="1"/>
</dbReference>
<feature type="transmembrane region" description="Helical" evidence="3">
    <location>
        <begin position="303"/>
        <end position="324"/>
    </location>
</feature>
<dbReference type="Proteomes" id="UP000516438">
    <property type="component" value="Chromosome"/>
</dbReference>
<feature type="region of interest" description="Disordered" evidence="2">
    <location>
        <begin position="139"/>
        <end position="166"/>
    </location>
</feature>
<sequence length="384" mass="42664">MKKIFLSIFVAGALVSCDKNTIQQTTDSIKQADSLLTKANDGIKTLDSISKTINDSDGITKKVILPEIEKQKKSIDSTIKSGSWQIDSINKEIEKITKNVKVGTEVVKTLDSANRSLEKGGNVISVLTKTADKILQQTKSQPKVAENPAPNPPSQSQNNSVTTLPEKEISPLVKTARLEIQVENLEEAKVLLRQKIRENNADLVSENFTQNEGIMREYTTVKVPLQYFDGLVSDVSSQLGDVKSKSTETEGNDRIASQMCDVEITLVQNENISGTAFAKEKVEEDPNSLSGAFMKGFNVLGDAMLFLLPFWPIILIAVGLWYFIAKRNNKKREEEFQRQLALEREKIKAAEALKPSAETPQNTEPTNAEENKNDDDISKYMPKE</sequence>
<dbReference type="PROSITE" id="PS51257">
    <property type="entry name" value="PROKAR_LIPOPROTEIN"/>
    <property type="match status" value="1"/>
</dbReference>
<reference evidence="5 6" key="1">
    <citation type="submission" date="2020-07" db="EMBL/GenBank/DDBJ databases">
        <title>Complete genome and description of Chryseobacterium manosquense strain Marseille-Q2069 sp. nov.</title>
        <authorList>
            <person name="Boxberger M."/>
        </authorList>
    </citation>
    <scope>NUCLEOTIDE SEQUENCE [LARGE SCALE GENOMIC DNA]</scope>
    <source>
        <strain evidence="5 6">Marseille-Q2069</strain>
    </source>
</reference>
<keyword evidence="1" id="KW-0175">Coiled coil</keyword>
<name>A0A7H1DZM2_9FLAO</name>
<evidence type="ECO:0000256" key="2">
    <source>
        <dbReference type="SAM" id="MobiDB-lite"/>
    </source>
</evidence>
<accession>A0A7H1DZM2</accession>
<keyword evidence="3" id="KW-1133">Transmembrane helix</keyword>
<evidence type="ECO:0000256" key="1">
    <source>
        <dbReference type="SAM" id="Coils"/>
    </source>
</evidence>
<dbReference type="AlphaFoldDB" id="A0A7H1DZM2"/>
<feature type="domain" description="DUF4349" evidence="4">
    <location>
        <begin position="172"/>
        <end position="263"/>
    </location>
</feature>
<evidence type="ECO:0000259" key="4">
    <source>
        <dbReference type="Pfam" id="PF14257"/>
    </source>
</evidence>
<keyword evidence="3" id="KW-0472">Membrane</keyword>
<evidence type="ECO:0000313" key="6">
    <source>
        <dbReference type="Proteomes" id="UP000516438"/>
    </source>
</evidence>
<dbReference type="KEGG" id="cmaq:H0S70_05510"/>
<feature type="compositionally biased region" description="Basic and acidic residues" evidence="2">
    <location>
        <begin position="369"/>
        <end position="384"/>
    </location>
</feature>
<keyword evidence="6" id="KW-1185">Reference proteome</keyword>
<feature type="coiled-coil region" evidence="1">
    <location>
        <begin position="175"/>
        <end position="202"/>
    </location>
</feature>
<protein>
    <submittedName>
        <fullName evidence="5">DUF4349 domain-containing protein</fullName>
    </submittedName>
</protein>
<keyword evidence="3" id="KW-0812">Transmembrane</keyword>